<dbReference type="PROSITE" id="PS01047">
    <property type="entry name" value="HMA_1"/>
    <property type="match status" value="1"/>
</dbReference>
<gene>
    <name evidence="3" type="ORF">I6H47_02855</name>
</gene>
<dbReference type="InterPro" id="IPR036163">
    <property type="entry name" value="HMA_dom_sf"/>
</dbReference>
<dbReference type="Gene3D" id="3.30.70.100">
    <property type="match status" value="1"/>
</dbReference>
<dbReference type="EMBL" id="CP065989">
    <property type="protein sequence ID" value="QQB14932.1"/>
    <property type="molecule type" value="Genomic_DNA"/>
</dbReference>
<evidence type="ECO:0000313" key="4">
    <source>
        <dbReference type="Proteomes" id="UP000595374"/>
    </source>
</evidence>
<organism evidence="3 4">
    <name type="scientific">Brevibacterium casei</name>
    <dbReference type="NCBI Taxonomy" id="33889"/>
    <lineage>
        <taxon>Bacteria</taxon>
        <taxon>Bacillati</taxon>
        <taxon>Actinomycetota</taxon>
        <taxon>Actinomycetes</taxon>
        <taxon>Micrococcales</taxon>
        <taxon>Brevibacteriaceae</taxon>
        <taxon>Brevibacterium</taxon>
    </lineage>
</organism>
<dbReference type="GO" id="GO:0046872">
    <property type="term" value="F:metal ion binding"/>
    <property type="evidence" value="ECO:0007669"/>
    <property type="project" value="UniProtKB-KW"/>
</dbReference>
<feature type="domain" description="HMA" evidence="2">
    <location>
        <begin position="2"/>
        <end position="70"/>
    </location>
</feature>
<dbReference type="SUPFAM" id="SSF55008">
    <property type="entry name" value="HMA, heavy metal-associated domain"/>
    <property type="match status" value="1"/>
</dbReference>
<dbReference type="InterPro" id="IPR006121">
    <property type="entry name" value="HMA_dom"/>
</dbReference>
<name>A0A7T4DIU4_9MICO</name>
<dbReference type="Proteomes" id="UP000595374">
    <property type="component" value="Chromosome"/>
</dbReference>
<proteinExistence type="predicted"/>
<dbReference type="AlphaFoldDB" id="A0A7T4DIU4"/>
<sequence length="70" mass="7035">MTTTTITVSGMTCGHCVASVTEEIGALTGVTDVAVDLNAGGDSPVTITSTTDLDDADIRAAVDEAGYEVK</sequence>
<dbReference type="PROSITE" id="PS50846">
    <property type="entry name" value="HMA_2"/>
    <property type="match status" value="1"/>
</dbReference>
<protein>
    <submittedName>
        <fullName evidence="3">Heavy-metal-associated domain-containing protein</fullName>
    </submittedName>
</protein>
<accession>A0A7T4DIU4</accession>
<reference evidence="3 4" key="1">
    <citation type="submission" date="2020-12" db="EMBL/GenBank/DDBJ databases">
        <title>FDA dAtabase for Regulatory Grade micrObial Sequences (FDA-ARGOS): Supporting development and validation of Infectious Disease Dx tests.</title>
        <authorList>
            <person name="Sproer C."/>
            <person name="Gronow S."/>
            <person name="Severitt S."/>
            <person name="Schroder I."/>
            <person name="Tallon L."/>
            <person name="Sadzewicz L."/>
            <person name="Zhao X."/>
            <person name="Boylan J."/>
            <person name="Ott S."/>
            <person name="Bowen H."/>
            <person name="Vavikolanu K."/>
            <person name="Mehta A."/>
            <person name="Aluvathingal J."/>
            <person name="Nadendla S."/>
            <person name="Lowell S."/>
            <person name="Myers T."/>
            <person name="Yan Y."/>
            <person name="Sichtig H."/>
        </authorList>
    </citation>
    <scope>NUCLEOTIDE SEQUENCE [LARGE SCALE GENOMIC DNA]</scope>
    <source>
        <strain evidence="3 4">FDAARGOS_990</strain>
    </source>
</reference>
<dbReference type="InterPro" id="IPR017969">
    <property type="entry name" value="Heavy-metal-associated_CS"/>
</dbReference>
<evidence type="ECO:0000256" key="1">
    <source>
        <dbReference type="ARBA" id="ARBA00022723"/>
    </source>
</evidence>
<dbReference type="RefSeq" id="WP_198499969.1">
    <property type="nucleotide sequence ID" value="NZ_CP065989.1"/>
</dbReference>
<evidence type="ECO:0000313" key="3">
    <source>
        <dbReference type="EMBL" id="QQB14932.1"/>
    </source>
</evidence>
<dbReference type="CDD" id="cd00371">
    <property type="entry name" value="HMA"/>
    <property type="match status" value="1"/>
</dbReference>
<keyword evidence="1" id="KW-0479">Metal-binding</keyword>
<dbReference type="Pfam" id="PF00403">
    <property type="entry name" value="HMA"/>
    <property type="match status" value="1"/>
</dbReference>
<evidence type="ECO:0000259" key="2">
    <source>
        <dbReference type="PROSITE" id="PS50846"/>
    </source>
</evidence>